<reference evidence="2 3" key="1">
    <citation type="journal article" date="2023" name="Commun. Biol.">
        <title>Reorganization of the ancestral sex-determining regions during the evolution of trioecy in Pleodorina starrii.</title>
        <authorList>
            <person name="Takahashi K."/>
            <person name="Suzuki S."/>
            <person name="Kawai-Toyooka H."/>
            <person name="Yamamoto K."/>
            <person name="Hamaji T."/>
            <person name="Ootsuki R."/>
            <person name="Yamaguchi H."/>
            <person name="Kawachi M."/>
            <person name="Higashiyama T."/>
            <person name="Nozaki H."/>
        </authorList>
    </citation>
    <scope>NUCLEOTIDE SEQUENCE [LARGE SCALE GENOMIC DNA]</scope>
    <source>
        <strain evidence="2 3">NIES-4479</strain>
    </source>
</reference>
<keyword evidence="3" id="KW-1185">Reference proteome</keyword>
<accession>A0A9W6BMU0</accession>
<dbReference type="AlphaFoldDB" id="A0A9W6BMU0"/>
<dbReference type="OrthoDB" id="522370at2759"/>
<evidence type="ECO:0000313" key="3">
    <source>
        <dbReference type="Proteomes" id="UP001165080"/>
    </source>
</evidence>
<proteinExistence type="predicted"/>
<protein>
    <submittedName>
        <fullName evidence="2">Uncharacterized protein</fullName>
    </submittedName>
</protein>
<dbReference type="Proteomes" id="UP001165080">
    <property type="component" value="Unassembled WGS sequence"/>
</dbReference>
<dbReference type="EMBL" id="BRXU01000009">
    <property type="protein sequence ID" value="GLC54246.1"/>
    <property type="molecule type" value="Genomic_DNA"/>
</dbReference>
<feature type="region of interest" description="Disordered" evidence="1">
    <location>
        <begin position="1"/>
        <end position="32"/>
    </location>
</feature>
<evidence type="ECO:0000256" key="1">
    <source>
        <dbReference type="SAM" id="MobiDB-lite"/>
    </source>
</evidence>
<feature type="compositionally biased region" description="Low complexity" evidence="1">
    <location>
        <begin position="23"/>
        <end position="32"/>
    </location>
</feature>
<comment type="caution">
    <text evidence="2">The sequence shown here is derived from an EMBL/GenBank/DDBJ whole genome shotgun (WGS) entry which is preliminary data.</text>
</comment>
<evidence type="ECO:0000313" key="2">
    <source>
        <dbReference type="EMBL" id="GLC54246.1"/>
    </source>
</evidence>
<organism evidence="2 3">
    <name type="scientific">Pleodorina starrii</name>
    <dbReference type="NCBI Taxonomy" id="330485"/>
    <lineage>
        <taxon>Eukaryota</taxon>
        <taxon>Viridiplantae</taxon>
        <taxon>Chlorophyta</taxon>
        <taxon>core chlorophytes</taxon>
        <taxon>Chlorophyceae</taxon>
        <taxon>CS clade</taxon>
        <taxon>Chlamydomonadales</taxon>
        <taxon>Volvocaceae</taxon>
        <taxon>Pleodorina</taxon>
    </lineage>
</organism>
<name>A0A9W6BMU0_9CHLO</name>
<sequence length="423" mass="46342">MFNLCRKRKNVDAIPPSPRAPSEKTAPPAEEAATVPVVASGGVDQSISLDEAGKLYDLRSGNGLPAGSCMYIQSGDTSDFDGYLIAAAGHVLQRQTPKFEYVIAVPERRAWRDKNEPDTSKHDPTYSTEVLATAGALLRHLCPDAILCRGLLNQRNLIPWNMMFNEPEKYAPLIQEMPEVAVGWTSLEVLAQRILSPELSSVVLDMNGSMGYLAGLIELLGPEGEKVLGRKMKASGLPLVMMAGIQAEVVAQTLKLPGRDPRATKNAIYYPDAVRVLLRLAKEHGVPLLFVTNNTCNRLIKFQDAPEVISRMGLRGMLERIATVWFSLPYLVGKCVPFDWVAFVAMLLYGRRSSAVKIERQELYVGKEDPSVLVLRDPSQPSSDVVTDNLAGTECWGEVESVADISLEVMLQLSRHAAAHTAC</sequence>
<gene>
    <name evidence="2" type="primary">PLEST001720</name>
    <name evidence="2" type="ORF">PLESTB_000839300</name>
</gene>